<comment type="caution">
    <text evidence="2">The sequence shown here is derived from an EMBL/GenBank/DDBJ whole genome shotgun (WGS) entry which is preliminary data.</text>
</comment>
<dbReference type="SUPFAM" id="SSF109998">
    <property type="entry name" value="Triger factor/SurA peptide-binding domain-like"/>
    <property type="match status" value="1"/>
</dbReference>
<evidence type="ECO:0000256" key="1">
    <source>
        <dbReference type="SAM" id="SignalP"/>
    </source>
</evidence>
<reference evidence="2 3" key="1">
    <citation type="submission" date="2018-02" db="EMBL/GenBank/DDBJ databases">
        <title>Genomic Encyclopedia of Archaeal and Bacterial Type Strains, Phase II (KMG-II): from individual species to whole genera.</title>
        <authorList>
            <person name="Goeker M."/>
        </authorList>
    </citation>
    <scope>NUCLEOTIDE SEQUENCE [LARGE SCALE GENOMIC DNA]</scope>
    <source>
        <strain evidence="2 3">YU 961-1</strain>
    </source>
</reference>
<dbReference type="EMBL" id="PTIX01000002">
    <property type="protein sequence ID" value="PPK70329.1"/>
    <property type="molecule type" value="Genomic_DNA"/>
</dbReference>
<dbReference type="InterPro" id="IPR027304">
    <property type="entry name" value="Trigger_fact/SurA_dom_sf"/>
</dbReference>
<evidence type="ECO:0000313" key="2">
    <source>
        <dbReference type="EMBL" id="PPK70329.1"/>
    </source>
</evidence>
<dbReference type="RefSeq" id="WP_181043323.1">
    <property type="nucleotide sequence ID" value="NZ_CP154825.1"/>
</dbReference>
<accession>A0A2S6GYL9</accession>
<keyword evidence="3" id="KW-1185">Reference proteome</keyword>
<feature type="signal peptide" evidence="1">
    <location>
        <begin position="1"/>
        <end position="37"/>
    </location>
</feature>
<dbReference type="Proteomes" id="UP000239203">
    <property type="component" value="Unassembled WGS sequence"/>
</dbReference>
<dbReference type="Pfam" id="PF13624">
    <property type="entry name" value="SurA_N_3"/>
    <property type="match status" value="1"/>
</dbReference>
<feature type="chain" id="PRO_5015748122" evidence="1">
    <location>
        <begin position="38"/>
        <end position="334"/>
    </location>
</feature>
<evidence type="ECO:0000313" key="3">
    <source>
        <dbReference type="Proteomes" id="UP000239203"/>
    </source>
</evidence>
<keyword evidence="1" id="KW-0732">Signal</keyword>
<proteinExistence type="predicted"/>
<dbReference type="Gene3D" id="1.10.4030.10">
    <property type="entry name" value="Porin chaperone SurA, peptide-binding domain"/>
    <property type="match status" value="1"/>
</dbReference>
<sequence>MTTVIAATRRRGPFVALLAAVGLALGACATGPSQVNAAAVVGDRTISVDRVQDLVQQAVKAEPAARVLADQRKLDLLSREALRQLVQHELIERYAAKANLTVDPAKVAEVAGQIGDSFQELPVDGGVSPQVISRQAVTKVLDRNQVARDFLLLGEIGDRELTKLSVTFDFVLVTAVSQDQSQGAVREAAVAKANKLAEGLKQADAFIDAEIAAGEQAAKAETLTPAAASDIAGTVLFGAPENSVVAFRPNPENANWVVALIRKRDTNAKPDEKAKADPQTAQSLGPRLLQPLLAEVGVKISPRYGVWDETGMDIAPSAAEASGVVIPVKNAPAQ</sequence>
<organism evidence="2 3">
    <name type="scientific">Actinokineospora auranticolor</name>
    <dbReference type="NCBI Taxonomy" id="155976"/>
    <lineage>
        <taxon>Bacteria</taxon>
        <taxon>Bacillati</taxon>
        <taxon>Actinomycetota</taxon>
        <taxon>Actinomycetes</taxon>
        <taxon>Pseudonocardiales</taxon>
        <taxon>Pseudonocardiaceae</taxon>
        <taxon>Actinokineospora</taxon>
    </lineage>
</organism>
<name>A0A2S6GYL9_9PSEU</name>
<gene>
    <name evidence="2" type="ORF">CLV40_102241</name>
</gene>
<dbReference type="AlphaFoldDB" id="A0A2S6GYL9"/>
<protein>
    <submittedName>
        <fullName evidence="2">SurA-like protein</fullName>
    </submittedName>
</protein>